<keyword evidence="1" id="KW-0805">Transcription regulation</keyword>
<dbReference type="GO" id="GO:0003700">
    <property type="term" value="F:DNA-binding transcription factor activity"/>
    <property type="evidence" value="ECO:0007669"/>
    <property type="project" value="TreeGrafter"/>
</dbReference>
<evidence type="ECO:0000256" key="2">
    <source>
        <dbReference type="ARBA" id="ARBA00023125"/>
    </source>
</evidence>
<dbReference type="KEGG" id="scoe:CP976_05330"/>
<proteinExistence type="predicted"/>
<keyword evidence="2" id="KW-0238">DNA-binding</keyword>
<gene>
    <name evidence="5" type="ORF">CP976_05330</name>
</gene>
<sequence length="123" mass="12964">MEGGRRPRPVTPAPARGCSGAARTLWEDAEVTAVVALSDVHAAAAIRVARDRGMAVPDDVSVIGYDDAPVAALTDLSTIRQPIVEKGRQAAVMLLDRIAGGGRKRTVLRTRLVERGSTAAPRL</sequence>
<dbReference type="EMBL" id="CP023694">
    <property type="protein sequence ID" value="QEV23625.1"/>
    <property type="molecule type" value="Genomic_DNA"/>
</dbReference>
<evidence type="ECO:0000256" key="1">
    <source>
        <dbReference type="ARBA" id="ARBA00023015"/>
    </source>
</evidence>
<dbReference type="InterPro" id="IPR046335">
    <property type="entry name" value="LacI/GalR-like_sensor"/>
</dbReference>
<accession>A0A5J6I434</accession>
<protein>
    <recommendedName>
        <fullName evidence="4">Transcriptional regulator LacI/GalR-like sensor domain-containing protein</fullName>
    </recommendedName>
</protein>
<organism evidence="5 6">
    <name type="scientific">Streptomyces coeruleorubidus</name>
    <dbReference type="NCBI Taxonomy" id="116188"/>
    <lineage>
        <taxon>Bacteria</taxon>
        <taxon>Bacillati</taxon>
        <taxon>Actinomycetota</taxon>
        <taxon>Actinomycetes</taxon>
        <taxon>Kitasatosporales</taxon>
        <taxon>Streptomycetaceae</taxon>
        <taxon>Streptomyces</taxon>
    </lineage>
</organism>
<dbReference type="PANTHER" id="PTHR30146:SF138">
    <property type="entry name" value="TRANSCRIPTIONAL REGULATORY PROTEIN"/>
    <property type="match status" value="1"/>
</dbReference>
<dbReference type="Proteomes" id="UP000326598">
    <property type="component" value="Chromosome"/>
</dbReference>
<evidence type="ECO:0000259" key="4">
    <source>
        <dbReference type="Pfam" id="PF13377"/>
    </source>
</evidence>
<evidence type="ECO:0000313" key="5">
    <source>
        <dbReference type="EMBL" id="QEV23625.1"/>
    </source>
</evidence>
<evidence type="ECO:0000256" key="3">
    <source>
        <dbReference type="ARBA" id="ARBA00023163"/>
    </source>
</evidence>
<keyword evidence="3" id="KW-0804">Transcription</keyword>
<reference evidence="5 6" key="1">
    <citation type="submission" date="2017-09" db="EMBL/GenBank/DDBJ databases">
        <authorList>
            <person name="Lee N."/>
            <person name="Cho B.-K."/>
        </authorList>
    </citation>
    <scope>NUCLEOTIDE SEQUENCE [LARGE SCALE GENOMIC DNA]</scope>
    <source>
        <strain evidence="5 6">ATCC 13740</strain>
    </source>
</reference>
<evidence type="ECO:0000313" key="6">
    <source>
        <dbReference type="Proteomes" id="UP000326598"/>
    </source>
</evidence>
<name>A0A5J6I434_STRC4</name>
<dbReference type="InterPro" id="IPR028082">
    <property type="entry name" value="Peripla_BP_I"/>
</dbReference>
<dbReference type="Pfam" id="PF13377">
    <property type="entry name" value="Peripla_BP_3"/>
    <property type="match status" value="1"/>
</dbReference>
<dbReference type="GO" id="GO:0000976">
    <property type="term" value="F:transcription cis-regulatory region binding"/>
    <property type="evidence" value="ECO:0007669"/>
    <property type="project" value="TreeGrafter"/>
</dbReference>
<feature type="domain" description="Transcriptional regulator LacI/GalR-like sensor" evidence="4">
    <location>
        <begin position="7"/>
        <end position="118"/>
    </location>
</feature>
<dbReference type="PANTHER" id="PTHR30146">
    <property type="entry name" value="LACI-RELATED TRANSCRIPTIONAL REPRESSOR"/>
    <property type="match status" value="1"/>
</dbReference>
<dbReference type="SUPFAM" id="SSF53822">
    <property type="entry name" value="Periplasmic binding protein-like I"/>
    <property type="match status" value="1"/>
</dbReference>
<dbReference type="AlphaFoldDB" id="A0A5J6I434"/>
<dbReference type="Gene3D" id="3.40.50.2300">
    <property type="match status" value="1"/>
</dbReference>